<keyword evidence="7 8" id="KW-0408">Iron</keyword>
<evidence type="ECO:0000256" key="4">
    <source>
        <dbReference type="ARBA" id="ARBA00022729"/>
    </source>
</evidence>
<keyword evidence="4" id="KW-0732">Signal</keyword>
<evidence type="ECO:0000256" key="7">
    <source>
        <dbReference type="ARBA" id="ARBA00023004"/>
    </source>
</evidence>
<dbReference type="PROSITE" id="PS51007">
    <property type="entry name" value="CYTC"/>
    <property type="match status" value="1"/>
</dbReference>
<comment type="subcellular location">
    <subcellularLocation>
        <location evidence="1">Periplasm</location>
    </subcellularLocation>
</comment>
<evidence type="ECO:0000313" key="10">
    <source>
        <dbReference type="EMBL" id="MBE0458258.1"/>
    </source>
</evidence>
<keyword evidence="3 8" id="KW-0479">Metal-binding</keyword>
<evidence type="ECO:0000256" key="8">
    <source>
        <dbReference type="PROSITE-ProRule" id="PRU00433"/>
    </source>
</evidence>
<evidence type="ECO:0000256" key="3">
    <source>
        <dbReference type="ARBA" id="ARBA00022723"/>
    </source>
</evidence>
<dbReference type="InterPro" id="IPR026259">
    <property type="entry name" value="MauG/Cytc_peroxidase"/>
</dbReference>
<dbReference type="RefSeq" id="WP_192541996.1">
    <property type="nucleotide sequence ID" value="NZ_RRZA01000036.1"/>
</dbReference>
<evidence type="ECO:0000259" key="9">
    <source>
        <dbReference type="PROSITE" id="PS51007"/>
    </source>
</evidence>
<comment type="caution">
    <text evidence="10">The sequence shown here is derived from an EMBL/GenBank/DDBJ whole genome shotgun (WGS) entry which is preliminary data.</text>
</comment>
<dbReference type="GO" id="GO:0004601">
    <property type="term" value="F:peroxidase activity"/>
    <property type="evidence" value="ECO:0007669"/>
    <property type="project" value="UniProtKB-KW"/>
</dbReference>
<dbReference type="PANTHER" id="PTHR30600:SF10">
    <property type="entry name" value="BLL6722 PROTEIN"/>
    <property type="match status" value="1"/>
</dbReference>
<organism evidence="10 11">
    <name type="scientific">Pseudoalteromonas prydzensis</name>
    <dbReference type="NCBI Taxonomy" id="182141"/>
    <lineage>
        <taxon>Bacteria</taxon>
        <taxon>Pseudomonadati</taxon>
        <taxon>Pseudomonadota</taxon>
        <taxon>Gammaproteobacteria</taxon>
        <taxon>Alteromonadales</taxon>
        <taxon>Pseudoalteromonadaceae</taxon>
        <taxon>Pseudoalteromonas</taxon>
    </lineage>
</organism>
<evidence type="ECO:0000256" key="6">
    <source>
        <dbReference type="ARBA" id="ARBA00023002"/>
    </source>
</evidence>
<dbReference type="InterPro" id="IPR004852">
    <property type="entry name" value="Di-haem_cyt_c_peroxidsae"/>
</dbReference>
<dbReference type="Pfam" id="PF03150">
    <property type="entry name" value="CCP_MauG"/>
    <property type="match status" value="1"/>
</dbReference>
<keyword evidence="11" id="KW-1185">Reference proteome</keyword>
<dbReference type="EMBL" id="RRZA01000036">
    <property type="protein sequence ID" value="MBE0458258.1"/>
    <property type="molecule type" value="Genomic_DNA"/>
</dbReference>
<evidence type="ECO:0000256" key="1">
    <source>
        <dbReference type="ARBA" id="ARBA00004418"/>
    </source>
</evidence>
<dbReference type="InterPro" id="IPR051395">
    <property type="entry name" value="Cytochrome_c_Peroxidase/MauG"/>
</dbReference>
<keyword evidence="2 8" id="KW-0349">Heme</keyword>
<dbReference type="PANTHER" id="PTHR30600">
    <property type="entry name" value="CYTOCHROME C PEROXIDASE-RELATED"/>
    <property type="match status" value="1"/>
</dbReference>
<gene>
    <name evidence="10" type="ORF">EI167_12530</name>
</gene>
<protein>
    <submittedName>
        <fullName evidence="10">Cytochrome-c peroxidase</fullName>
    </submittedName>
</protein>
<dbReference type="Gene3D" id="1.10.760.10">
    <property type="entry name" value="Cytochrome c-like domain"/>
    <property type="match status" value="2"/>
</dbReference>
<accession>A0ABR9FN56</accession>
<dbReference type="SUPFAM" id="SSF46626">
    <property type="entry name" value="Cytochrome c"/>
    <property type="match status" value="2"/>
</dbReference>
<sequence length="382" mass="43390">MTKARQLFIVFIVGLVFNLHAEPINFLQLRAQYEQTSENWPEPWLEEGVEHSEIGALTEVIFPVENPFTIAKMRLGEALFFDPILSRSGQIACASCHDPDLGWADGRRVSFGHDRQVGQRNAPSIENAALWQSLFWDGRARSLEQQALIPIQAGNEMSLTIYELELKLNSTYQYKQKFKQAFAKEYISAEDVAKALATFQRTIRSRKSDFDFFLLAAKQSDPKRKRVLSQKLTDQALWGMHLFRTKARCINCHSGSLFSDNKFHNIGLTYYKREYEDLGLFNYTGNPADVGKFKTPSLRGVMNTKPWMHNGLFISMAGVINIYNAGGVRILKDENDVFSPETSTLLKPLALTQDEKMALETFLHSITAHPANGPHFSFLPES</sequence>
<evidence type="ECO:0000256" key="5">
    <source>
        <dbReference type="ARBA" id="ARBA00022764"/>
    </source>
</evidence>
<evidence type="ECO:0000256" key="2">
    <source>
        <dbReference type="ARBA" id="ARBA00022617"/>
    </source>
</evidence>
<reference evidence="10 11" key="1">
    <citation type="submission" date="2020-07" db="EMBL/GenBank/DDBJ databases">
        <title>Halophilic bacteria isolated from french cheeses.</title>
        <authorList>
            <person name="Kothe C.I."/>
            <person name="Farah-Kraiem B."/>
            <person name="Renault P."/>
            <person name="Dridi B."/>
        </authorList>
    </citation>
    <scope>NUCLEOTIDE SEQUENCE [LARGE SCALE GENOMIC DNA]</scope>
    <source>
        <strain evidence="10 11">FME14</strain>
    </source>
</reference>
<dbReference type="Proteomes" id="UP000707245">
    <property type="component" value="Unassembled WGS sequence"/>
</dbReference>
<keyword evidence="6" id="KW-0560">Oxidoreductase</keyword>
<dbReference type="InterPro" id="IPR009056">
    <property type="entry name" value="Cyt_c-like_dom"/>
</dbReference>
<dbReference type="InterPro" id="IPR036909">
    <property type="entry name" value="Cyt_c-like_dom_sf"/>
</dbReference>
<keyword evidence="10" id="KW-0575">Peroxidase</keyword>
<evidence type="ECO:0000313" key="11">
    <source>
        <dbReference type="Proteomes" id="UP000707245"/>
    </source>
</evidence>
<proteinExistence type="predicted"/>
<keyword evidence="5" id="KW-0574">Periplasm</keyword>
<dbReference type="PIRSF" id="PIRSF000294">
    <property type="entry name" value="Cytochrome-c_peroxidase"/>
    <property type="match status" value="1"/>
</dbReference>
<name>A0ABR9FN56_9GAMM</name>
<feature type="domain" description="Cytochrome c" evidence="9">
    <location>
        <begin position="234"/>
        <end position="367"/>
    </location>
</feature>